<keyword evidence="7" id="KW-1185">Reference proteome</keyword>
<dbReference type="InterPro" id="IPR011993">
    <property type="entry name" value="PH-like_dom_sf"/>
</dbReference>
<dbReference type="CDD" id="cd17108">
    <property type="entry name" value="FERM_F1_EPB41L5_like"/>
    <property type="match status" value="1"/>
</dbReference>
<proteinExistence type="predicted"/>
<dbReference type="Gene3D" id="1.20.80.10">
    <property type="match status" value="1"/>
</dbReference>
<feature type="region of interest" description="Disordered" evidence="5">
    <location>
        <begin position="476"/>
        <end position="510"/>
    </location>
</feature>
<feature type="compositionally biased region" description="Low complexity" evidence="5">
    <location>
        <begin position="529"/>
        <end position="547"/>
    </location>
</feature>
<dbReference type="InterPro" id="IPR014847">
    <property type="entry name" value="FA"/>
</dbReference>
<dbReference type="PRINTS" id="PR00935">
    <property type="entry name" value="BAND41"/>
</dbReference>
<feature type="compositionally biased region" description="Polar residues" evidence="5">
    <location>
        <begin position="420"/>
        <end position="429"/>
    </location>
</feature>
<reference evidence="8" key="1">
    <citation type="submission" date="2025-08" db="UniProtKB">
        <authorList>
            <consortium name="RefSeq"/>
        </authorList>
    </citation>
    <scope>IDENTIFICATION</scope>
    <source>
        <tissue evidence="8">Muscle</tissue>
    </source>
</reference>
<dbReference type="SMART" id="SM00295">
    <property type="entry name" value="B41"/>
    <property type="match status" value="1"/>
</dbReference>
<dbReference type="Proteomes" id="UP000694941">
    <property type="component" value="Unplaced"/>
</dbReference>
<dbReference type="SMART" id="SM01196">
    <property type="entry name" value="FERM_C"/>
    <property type="match status" value="1"/>
</dbReference>
<dbReference type="Pfam" id="PF09379">
    <property type="entry name" value="FERM_N"/>
    <property type="match status" value="1"/>
</dbReference>
<feature type="region of interest" description="Disordered" evidence="5">
    <location>
        <begin position="420"/>
        <end position="463"/>
    </location>
</feature>
<dbReference type="Pfam" id="PF08736">
    <property type="entry name" value="FA"/>
    <property type="match status" value="1"/>
</dbReference>
<feature type="region of interest" description="Disordered" evidence="5">
    <location>
        <begin position="526"/>
        <end position="571"/>
    </location>
</feature>
<dbReference type="SMART" id="SM01195">
    <property type="entry name" value="FA"/>
    <property type="match status" value="1"/>
</dbReference>
<evidence type="ECO:0000256" key="5">
    <source>
        <dbReference type="SAM" id="MobiDB-lite"/>
    </source>
</evidence>
<evidence type="ECO:0000256" key="3">
    <source>
        <dbReference type="ARBA" id="ARBA00022949"/>
    </source>
</evidence>
<gene>
    <name evidence="8" type="primary">LOC106459389</name>
</gene>
<protein>
    <recommendedName>
        <fullName evidence="2">Moesin/ezrin/radixin homolog 1</fullName>
    </recommendedName>
</protein>
<dbReference type="Pfam" id="PF09380">
    <property type="entry name" value="FERM_C"/>
    <property type="match status" value="1"/>
</dbReference>
<dbReference type="SUPFAM" id="SSF47031">
    <property type="entry name" value="Second domain of FERM"/>
    <property type="match status" value="1"/>
</dbReference>
<accession>A0ABM1SD63</accession>
<dbReference type="InterPro" id="IPR019747">
    <property type="entry name" value="FERM_CS"/>
</dbReference>
<dbReference type="CDD" id="cd13186">
    <property type="entry name" value="FERM_C_NBL4_NBL5"/>
    <property type="match status" value="1"/>
</dbReference>
<evidence type="ECO:0000256" key="2">
    <source>
        <dbReference type="ARBA" id="ARBA00022025"/>
    </source>
</evidence>
<feature type="compositionally biased region" description="Low complexity" evidence="5">
    <location>
        <begin position="847"/>
        <end position="861"/>
    </location>
</feature>
<dbReference type="SUPFAM" id="SSF50729">
    <property type="entry name" value="PH domain-like"/>
    <property type="match status" value="1"/>
</dbReference>
<feature type="domain" description="FERM" evidence="6">
    <location>
        <begin position="39"/>
        <end position="323"/>
    </location>
</feature>
<dbReference type="PROSITE" id="PS00660">
    <property type="entry name" value="FERM_1"/>
    <property type="match status" value="1"/>
</dbReference>
<evidence type="ECO:0000256" key="4">
    <source>
        <dbReference type="ARBA" id="ARBA00043944"/>
    </source>
</evidence>
<dbReference type="InterPro" id="IPR018979">
    <property type="entry name" value="FERM_N"/>
</dbReference>
<dbReference type="InterPro" id="IPR019748">
    <property type="entry name" value="FERM_central"/>
</dbReference>
<dbReference type="InterPro" id="IPR035963">
    <property type="entry name" value="FERM_2"/>
</dbReference>
<evidence type="ECO:0000259" key="6">
    <source>
        <dbReference type="PROSITE" id="PS50057"/>
    </source>
</evidence>
<dbReference type="PANTHER" id="PTHR23280">
    <property type="entry name" value="4.1 G PROTEIN"/>
    <property type="match status" value="1"/>
</dbReference>
<evidence type="ECO:0000313" key="8">
    <source>
        <dbReference type="RefSeq" id="XP_022241568.1"/>
    </source>
</evidence>
<dbReference type="PROSITE" id="PS50057">
    <property type="entry name" value="FERM_3"/>
    <property type="match status" value="1"/>
</dbReference>
<dbReference type="PRINTS" id="PR00661">
    <property type="entry name" value="ERMFAMILY"/>
</dbReference>
<dbReference type="SUPFAM" id="SSF54236">
    <property type="entry name" value="Ubiquitin-like"/>
    <property type="match status" value="1"/>
</dbReference>
<feature type="compositionally biased region" description="Basic and acidic residues" evidence="5">
    <location>
        <begin position="476"/>
        <end position="490"/>
    </location>
</feature>
<name>A0ABM1SD63_LIMPO</name>
<evidence type="ECO:0000256" key="1">
    <source>
        <dbReference type="ARBA" id="ARBA00004536"/>
    </source>
</evidence>
<dbReference type="InterPro" id="IPR014352">
    <property type="entry name" value="FERM/acyl-CoA-bd_prot_sf"/>
</dbReference>
<keyword evidence="3" id="KW-0965">Cell junction</keyword>
<feature type="compositionally biased region" description="Basic and acidic residues" evidence="5">
    <location>
        <begin position="865"/>
        <end position="875"/>
    </location>
</feature>
<dbReference type="InterPro" id="IPR000299">
    <property type="entry name" value="FERM_domain"/>
</dbReference>
<dbReference type="GeneID" id="106459389"/>
<sequence length="884" mass="99014">MLRFLSKRFGRASRTAKSKTSKRQIYTPSYTTKPSKHVLPCKVILLDGSDMSIDVLKTTMGYDLYEQVWYHLDLIEKDYFGLQFTDTNQVSHWLDPTKLIKRQVRIGPPYTFRLRVKFYSSEPNNLREELTRYLFFLQLKQDILLGNLTCPYQTTVELAAYALQSELGDYNPEVHTPGFISEFRFVPEQTEEMEIDILNQFKTLRGQTPAQSELNYLNKAKWLEMYGVDMHTVQGKDGNEYSLGLTPTGILVFENTTKIGLFFWPKITRLDFKSKKLTLVVVEDDDEGQEQEHTFVFRLYNAKASKHLWKCAVEHHAFFRLKGPVKGLSVRQNFFRMGSRFRYSGKTELQATKNRARRTVQFERRPSQRFSRRIGHDHYKENANCTYFSEVKNNGLVTAITPDTFTSLEGTSIVDSPVSTLSAPTTPVESQIPAVPSIPPSAPSSPTISQSTTSTTPTVAVVNTSEERLDTLIKSLTKENANEEKGESKNEYAVTPIMRRTEATTTNMSESETLAAKLKGLDSFSPLQSKRSLSNASSMSNASSTTKDISMIKNNQMRPTSGGSVRPIPPDQMKCNILKEEKNIGEKIVWKPDEYDSHHCLLNKETILTTNDSKTIVVLNGDCNYNGKLKNSLTRNEEDKWNACTNSGEETSSPTPTSCNLTSFFSMDRSISMAATNKCPAAKSCTTFLTTDSEITKRLSESNDNVPILGISPASPITPSLSLSYVTNVTIVPLSNSFPRIILNDPEMFVTQNSIPELLSFSKPGVSNTLEQSIKSQSMISGTRPISQDNVCNQVASAGEEKGGSESKEDKTWAKVLTETSFAESSPVTKPLTSASFHNSALLKQTSPSSNSSVLSPWHVSSTDDVTRREGERVQRRTVITTEL</sequence>
<dbReference type="InterPro" id="IPR029071">
    <property type="entry name" value="Ubiquitin-like_domsf"/>
</dbReference>
<dbReference type="InterPro" id="IPR018980">
    <property type="entry name" value="FERM_PH-like_C"/>
</dbReference>
<dbReference type="InterPro" id="IPR019749">
    <property type="entry name" value="Band_41_domain"/>
</dbReference>
<dbReference type="CDD" id="cd14473">
    <property type="entry name" value="FERM_B-lobe"/>
    <property type="match status" value="1"/>
</dbReference>
<dbReference type="Gene3D" id="3.10.20.90">
    <property type="entry name" value="Phosphatidylinositol 3-kinase Catalytic Subunit, Chain A, domain 1"/>
    <property type="match status" value="1"/>
</dbReference>
<evidence type="ECO:0000313" key="7">
    <source>
        <dbReference type="Proteomes" id="UP000694941"/>
    </source>
</evidence>
<dbReference type="PANTHER" id="PTHR23280:SF25">
    <property type="entry name" value="MOESIN_EZRIN_RADIXIN HOMOLOG 1"/>
    <property type="match status" value="1"/>
</dbReference>
<dbReference type="RefSeq" id="XP_022241568.1">
    <property type="nucleotide sequence ID" value="XM_022385860.1"/>
</dbReference>
<dbReference type="Gene3D" id="2.30.29.30">
    <property type="entry name" value="Pleckstrin-homology domain (PH domain)/Phosphotyrosine-binding domain (PTB)"/>
    <property type="match status" value="1"/>
</dbReference>
<dbReference type="InterPro" id="IPR000798">
    <property type="entry name" value="Ez/rad/moesin-like"/>
</dbReference>
<comment type="subcellular location">
    <subcellularLocation>
        <location evidence="1">Cell junction</location>
        <location evidence="1">Adherens junction</location>
    </subcellularLocation>
    <subcellularLocation>
        <location evidence="4">Cell projection</location>
        <location evidence="4">Rhabdomere</location>
    </subcellularLocation>
</comment>
<feature type="compositionally biased region" description="Polar residues" evidence="5">
    <location>
        <begin position="552"/>
        <end position="563"/>
    </location>
</feature>
<dbReference type="Pfam" id="PF00373">
    <property type="entry name" value="FERM_M"/>
    <property type="match status" value="1"/>
</dbReference>
<feature type="region of interest" description="Disordered" evidence="5">
    <location>
        <begin position="843"/>
        <end position="884"/>
    </location>
</feature>
<feature type="compositionally biased region" description="Low complexity" evidence="5">
    <location>
        <begin position="444"/>
        <end position="463"/>
    </location>
</feature>
<organism evidence="7 8">
    <name type="scientific">Limulus polyphemus</name>
    <name type="common">Atlantic horseshoe crab</name>
    <dbReference type="NCBI Taxonomy" id="6850"/>
    <lineage>
        <taxon>Eukaryota</taxon>
        <taxon>Metazoa</taxon>
        <taxon>Ecdysozoa</taxon>
        <taxon>Arthropoda</taxon>
        <taxon>Chelicerata</taxon>
        <taxon>Merostomata</taxon>
        <taxon>Xiphosura</taxon>
        <taxon>Limulidae</taxon>
        <taxon>Limulus</taxon>
    </lineage>
</organism>